<organism evidence="1 2">
    <name type="scientific">Algoriphagus alkaliphilus</name>
    <dbReference type="NCBI Taxonomy" id="279824"/>
    <lineage>
        <taxon>Bacteria</taxon>
        <taxon>Pseudomonadati</taxon>
        <taxon>Bacteroidota</taxon>
        <taxon>Cytophagia</taxon>
        <taxon>Cytophagales</taxon>
        <taxon>Cyclobacteriaceae</taxon>
        <taxon>Algoriphagus</taxon>
    </lineage>
</organism>
<dbReference type="STRING" id="279824.SAMN03080617_02376"/>
<gene>
    <name evidence="1" type="ORF">SAMN03080617_02376</name>
</gene>
<reference evidence="2" key="1">
    <citation type="submission" date="2016-10" db="EMBL/GenBank/DDBJ databases">
        <authorList>
            <person name="Varghese N."/>
            <person name="Submissions S."/>
        </authorList>
    </citation>
    <scope>NUCLEOTIDE SEQUENCE [LARGE SCALE GENOMIC DNA]</scope>
    <source>
        <strain evidence="2">DSM 22703</strain>
    </source>
</reference>
<dbReference type="EMBL" id="FMXE01000015">
    <property type="protein sequence ID" value="SDA79678.1"/>
    <property type="molecule type" value="Genomic_DNA"/>
</dbReference>
<dbReference type="AlphaFoldDB" id="A0A1G5YAN3"/>
<protein>
    <submittedName>
        <fullName evidence="1">Uncharacterized protein</fullName>
    </submittedName>
</protein>
<dbReference type="Proteomes" id="UP000198756">
    <property type="component" value="Unassembled WGS sequence"/>
</dbReference>
<name>A0A1G5YAN3_9BACT</name>
<accession>A0A1G5YAN3</accession>
<sequence>MEQGVCTGAFGITALVAGSGKVFADLTALVAALPACKSLIPLQFTQVFFTIFFGFEALSKLYEALSFINVHFLCLMIDKDMKLNGYLS</sequence>
<proteinExistence type="predicted"/>
<keyword evidence="2" id="KW-1185">Reference proteome</keyword>
<evidence type="ECO:0000313" key="2">
    <source>
        <dbReference type="Proteomes" id="UP000198756"/>
    </source>
</evidence>
<evidence type="ECO:0000313" key="1">
    <source>
        <dbReference type="EMBL" id="SDA79678.1"/>
    </source>
</evidence>